<evidence type="ECO:0000256" key="1">
    <source>
        <dbReference type="RuleBase" id="RU361155"/>
    </source>
</evidence>
<evidence type="ECO:0000259" key="2">
    <source>
        <dbReference type="Pfam" id="PF00685"/>
    </source>
</evidence>
<organism evidence="3 4">
    <name type="scientific">Mucuna pruriens</name>
    <name type="common">Velvet bean</name>
    <name type="synonym">Dolichos pruriens</name>
    <dbReference type="NCBI Taxonomy" id="157652"/>
    <lineage>
        <taxon>Eukaryota</taxon>
        <taxon>Viridiplantae</taxon>
        <taxon>Streptophyta</taxon>
        <taxon>Embryophyta</taxon>
        <taxon>Tracheophyta</taxon>
        <taxon>Spermatophyta</taxon>
        <taxon>Magnoliopsida</taxon>
        <taxon>eudicotyledons</taxon>
        <taxon>Gunneridae</taxon>
        <taxon>Pentapetalae</taxon>
        <taxon>rosids</taxon>
        <taxon>fabids</taxon>
        <taxon>Fabales</taxon>
        <taxon>Fabaceae</taxon>
        <taxon>Papilionoideae</taxon>
        <taxon>50 kb inversion clade</taxon>
        <taxon>NPAAA clade</taxon>
        <taxon>indigoferoid/millettioid clade</taxon>
        <taxon>Phaseoleae</taxon>
        <taxon>Mucuna</taxon>
    </lineage>
</organism>
<comment type="caution">
    <text evidence="3">The sequence shown here is derived from an EMBL/GenBank/DDBJ whole genome shotgun (WGS) entry which is preliminary data.</text>
</comment>
<feature type="domain" description="Sulfotransferase" evidence="2">
    <location>
        <begin position="25"/>
        <end position="85"/>
    </location>
</feature>
<dbReference type="EC" id="2.8.2.-" evidence="1"/>
<comment type="similarity">
    <text evidence="1">Belongs to the sulfotransferase 1 family.</text>
</comment>
<accession>A0A371HK69</accession>
<keyword evidence="1" id="KW-0808">Transferase</keyword>
<dbReference type="EMBL" id="QJKJ01002368">
    <property type="protein sequence ID" value="RDY03177.1"/>
    <property type="molecule type" value="Genomic_DNA"/>
</dbReference>
<name>A0A371HK69_MUCPR</name>
<dbReference type="OrthoDB" id="205623at2759"/>
<sequence>MFCGDIHEIPHLSNMTGPRLFSSPPLTIEEAFKSYFREIIGFGLSWNHMQESVARPNKIIFLKYENLKDVNFNVKRIAVFLDCPWSMTPY</sequence>
<protein>
    <recommendedName>
        <fullName evidence="1">Sulfotransferase</fullName>
        <ecNumber evidence="1">2.8.2.-</ecNumber>
    </recommendedName>
</protein>
<dbReference type="Gene3D" id="3.40.50.300">
    <property type="entry name" value="P-loop containing nucleotide triphosphate hydrolases"/>
    <property type="match status" value="1"/>
</dbReference>
<feature type="non-terminal residue" evidence="3">
    <location>
        <position position="1"/>
    </location>
</feature>
<dbReference type="AlphaFoldDB" id="A0A371HK69"/>
<reference evidence="3" key="1">
    <citation type="submission" date="2018-05" db="EMBL/GenBank/DDBJ databases">
        <title>Draft genome of Mucuna pruriens seed.</title>
        <authorList>
            <person name="Nnadi N.E."/>
            <person name="Vos R."/>
            <person name="Hasami M.H."/>
            <person name="Devisetty U.K."/>
            <person name="Aguiy J.C."/>
        </authorList>
    </citation>
    <scope>NUCLEOTIDE SEQUENCE [LARGE SCALE GENOMIC DNA]</scope>
    <source>
        <strain evidence="3">JCA_2017</strain>
    </source>
</reference>
<dbReference type="Proteomes" id="UP000257109">
    <property type="component" value="Unassembled WGS sequence"/>
</dbReference>
<dbReference type="SUPFAM" id="SSF52540">
    <property type="entry name" value="P-loop containing nucleoside triphosphate hydrolases"/>
    <property type="match status" value="1"/>
</dbReference>
<gene>
    <name evidence="3" type="primary">SOT15</name>
    <name evidence="3" type="ORF">CR513_13270</name>
</gene>
<proteinExistence type="inferred from homology"/>
<dbReference type="Pfam" id="PF00685">
    <property type="entry name" value="Sulfotransfer_1"/>
    <property type="match status" value="1"/>
</dbReference>
<evidence type="ECO:0000313" key="4">
    <source>
        <dbReference type="Proteomes" id="UP000257109"/>
    </source>
</evidence>
<evidence type="ECO:0000313" key="3">
    <source>
        <dbReference type="EMBL" id="RDY03177.1"/>
    </source>
</evidence>
<dbReference type="GO" id="GO:0008146">
    <property type="term" value="F:sulfotransferase activity"/>
    <property type="evidence" value="ECO:0007669"/>
    <property type="project" value="InterPro"/>
</dbReference>
<dbReference type="InterPro" id="IPR000863">
    <property type="entry name" value="Sulfotransferase_dom"/>
</dbReference>
<keyword evidence="4" id="KW-1185">Reference proteome</keyword>
<dbReference type="InterPro" id="IPR027417">
    <property type="entry name" value="P-loop_NTPase"/>
</dbReference>